<dbReference type="InterPro" id="IPR046075">
    <property type="entry name" value="DUF6093"/>
</dbReference>
<proteinExistence type="predicted"/>
<dbReference type="AlphaFoldDB" id="A0A9X1Q5D2"/>
<dbReference type="Proteomes" id="UP001139384">
    <property type="component" value="Unassembled WGS sequence"/>
</dbReference>
<evidence type="ECO:0000313" key="2">
    <source>
        <dbReference type="Proteomes" id="UP001139384"/>
    </source>
</evidence>
<dbReference type="Pfam" id="PF19586">
    <property type="entry name" value="DUF6093"/>
    <property type="match status" value="1"/>
</dbReference>
<dbReference type="EMBL" id="JAKEIP010000203">
    <property type="protein sequence ID" value="MCF1598294.1"/>
    <property type="molecule type" value="Genomic_DNA"/>
</dbReference>
<accession>A0A9X1Q5D2</accession>
<name>A0A9X1Q5D2_STRM4</name>
<reference evidence="1" key="1">
    <citation type="submission" date="2022-01" db="EMBL/GenBank/DDBJ databases">
        <title>Draft Genome Sequences of Seven Type Strains of the Genus Streptomyces.</title>
        <authorList>
            <person name="Aziz S."/>
            <person name="Coretto E."/>
            <person name="Chronakova A."/>
            <person name="Sproer C."/>
            <person name="Huber K."/>
            <person name="Nouioui I."/>
            <person name="Gross H."/>
        </authorList>
    </citation>
    <scope>NUCLEOTIDE SEQUENCE</scope>
    <source>
        <strain evidence="1">DSM 103493</strain>
    </source>
</reference>
<dbReference type="RefSeq" id="WP_234766698.1">
    <property type="nucleotide sequence ID" value="NZ_JAKEIP010000203.1"/>
</dbReference>
<sequence length="142" mass="14979">MTLDLRFLGALVEDLVMGDTIQISRPAGPPILNPDTGDLEAPPPHVVYEGPGAVLDDTAAPGITVPVAGQPYPDDPKTTYRLLTPVDAPVAARDDTVRVLRAAQDPALVGRTWRCAQPGLAATVIAVRVTWLDENNPRGASP</sequence>
<gene>
    <name evidence="1" type="ORF">L0P92_32795</name>
</gene>
<comment type="caution">
    <text evidence="1">The sequence shown here is derived from an EMBL/GenBank/DDBJ whole genome shotgun (WGS) entry which is preliminary data.</text>
</comment>
<organism evidence="1 2">
    <name type="scientific">Streptomyces muensis</name>
    <dbReference type="NCBI Taxonomy" id="1077944"/>
    <lineage>
        <taxon>Bacteria</taxon>
        <taxon>Bacillati</taxon>
        <taxon>Actinomycetota</taxon>
        <taxon>Actinomycetes</taxon>
        <taxon>Kitasatosporales</taxon>
        <taxon>Streptomycetaceae</taxon>
        <taxon>Streptomyces</taxon>
    </lineage>
</organism>
<protein>
    <submittedName>
        <fullName evidence="1">DUF6093 family protein</fullName>
    </submittedName>
</protein>
<keyword evidence="2" id="KW-1185">Reference proteome</keyword>
<evidence type="ECO:0000313" key="1">
    <source>
        <dbReference type="EMBL" id="MCF1598294.1"/>
    </source>
</evidence>